<dbReference type="AlphaFoldDB" id="A0A974DX23"/>
<feature type="binding site" evidence="10">
    <location>
        <position position="228"/>
    </location>
    <ligand>
        <name>Mg(2+)</name>
        <dbReference type="ChEBI" id="CHEBI:18420"/>
        <label>1</label>
    </ligand>
</feature>
<evidence type="ECO:0000256" key="6">
    <source>
        <dbReference type="ARBA" id="ARBA00022801"/>
    </source>
</evidence>
<feature type="site" description="Transition state stabilizer" evidence="11">
    <location>
        <position position="142"/>
    </location>
</feature>
<dbReference type="Pfam" id="PF03372">
    <property type="entry name" value="Exo_endo_phos"/>
    <property type="match status" value="1"/>
</dbReference>
<gene>
    <name evidence="13" type="ORF">XELAEV_18005457mg</name>
</gene>
<feature type="site" description="Interaction with DNA substrate" evidence="11">
    <location>
        <position position="228"/>
    </location>
</feature>
<evidence type="ECO:0000256" key="10">
    <source>
        <dbReference type="PIRSR" id="PIRSR604808-2"/>
    </source>
</evidence>
<feature type="binding site" evidence="10">
    <location>
        <position position="140"/>
    </location>
    <ligand>
        <name>Mg(2+)</name>
        <dbReference type="ChEBI" id="CHEBI:18420"/>
        <label>1</label>
    </ligand>
</feature>
<dbReference type="PANTHER" id="PTHR22748:SF26">
    <property type="entry name" value="ENDONUCLEASE_EXONUCLEASE_PHOSPHATASE DOMAIN-CONTAINING PROTEIN"/>
    <property type="match status" value="1"/>
</dbReference>
<dbReference type="Gene3D" id="3.60.10.10">
    <property type="entry name" value="Endonuclease/exonuclease/phosphatase"/>
    <property type="match status" value="1"/>
</dbReference>
<keyword evidence="4 10" id="KW-0479">Metal-binding</keyword>
<dbReference type="EMBL" id="CM004466">
    <property type="protein sequence ID" value="OCT99674.1"/>
    <property type="molecule type" value="Genomic_DNA"/>
</dbReference>
<evidence type="ECO:0000259" key="12">
    <source>
        <dbReference type="Pfam" id="PF03372"/>
    </source>
</evidence>
<reference evidence="14" key="1">
    <citation type="journal article" date="2016" name="Nature">
        <title>Genome evolution in the allotetraploid frog Xenopus laevis.</title>
        <authorList>
            <person name="Session A.M."/>
            <person name="Uno Y."/>
            <person name="Kwon T."/>
            <person name="Chapman J.A."/>
            <person name="Toyoda A."/>
            <person name="Takahashi S."/>
            <person name="Fukui A."/>
            <person name="Hikosaka A."/>
            <person name="Suzuki A."/>
            <person name="Kondo M."/>
            <person name="van Heeringen S.J."/>
            <person name="Quigley I."/>
            <person name="Heinz S."/>
            <person name="Ogino H."/>
            <person name="Ochi H."/>
            <person name="Hellsten U."/>
            <person name="Lyons J.B."/>
            <person name="Simakov O."/>
            <person name="Putnam N."/>
            <person name="Stites J."/>
            <person name="Kuroki Y."/>
            <person name="Tanaka T."/>
            <person name="Michiue T."/>
            <person name="Watanabe M."/>
            <person name="Bogdanovic O."/>
            <person name="Lister R."/>
            <person name="Georgiou G."/>
            <person name="Paranjpe S.S."/>
            <person name="van Kruijsbergen I."/>
            <person name="Shu S."/>
            <person name="Carlson J."/>
            <person name="Kinoshita T."/>
            <person name="Ohta Y."/>
            <person name="Mawaribuchi S."/>
            <person name="Jenkins J."/>
            <person name="Grimwood J."/>
            <person name="Schmutz J."/>
            <person name="Mitros T."/>
            <person name="Mozaffari S.V."/>
            <person name="Suzuki Y."/>
            <person name="Haramoto Y."/>
            <person name="Yamamoto T.S."/>
            <person name="Takagi C."/>
            <person name="Heald R."/>
            <person name="Miller K."/>
            <person name="Haudenschild C."/>
            <person name="Kitzman J."/>
            <person name="Nakayama T."/>
            <person name="Izutsu Y."/>
            <person name="Robert J."/>
            <person name="Fortriede J."/>
            <person name="Burns K."/>
            <person name="Lotay V."/>
            <person name="Karimi K."/>
            <person name="Yasuoka Y."/>
            <person name="Dichmann D.S."/>
            <person name="Flajnik M.F."/>
            <person name="Houston D.W."/>
            <person name="Shendure J."/>
            <person name="DuPasquier L."/>
            <person name="Vize P.D."/>
            <person name="Zorn A.M."/>
            <person name="Ito M."/>
            <person name="Marcotte E.M."/>
            <person name="Wallingford J.B."/>
            <person name="Ito Y."/>
            <person name="Asashima M."/>
            <person name="Ueno N."/>
            <person name="Matsuda Y."/>
            <person name="Veenstra G.J."/>
            <person name="Fujiyama A."/>
            <person name="Harland R.M."/>
            <person name="Taira M."/>
            <person name="Rokhsar D.S."/>
        </authorList>
    </citation>
    <scope>NUCLEOTIDE SEQUENCE [LARGE SCALE GENOMIC DNA]</scope>
    <source>
        <strain evidence="14">J</strain>
    </source>
</reference>
<sequence>MCSIVSYNVNGLNEPVKRSQILNMCRKLQTHIILLQETHFKEGHTPRILDKNYTQVYYSNNPEKKATGVLIMIHKDLPLVIHERKIDREGRYIIIKGNLGASKLTIANVYAPNTAQVNFLKKFLEDLNNFKEGIVIMGGDLNLVFNPSMDSSNGKSHISHKGIKSLKKKLEEIGLVDTWRVQHPKDKDYTHFSKKYSVYTRIDYLFVSQGGLHWVKEAKIITNLFSDHYPILLKLNIPQINDKDYIWRFNDLLLHNKDTKDKIRNMLQTILKENSGPEVGLATLWETKKCVLRGQLIALGSNLKKEKEKHINNLLKEISNLERIHKTKITEDILEQLEKKRIQLKAILDQGTYKAYMNSKQKGYELGDKCNKYFAQKLKKMNSTTHITAIKGKDQKTYYDTKSIVKIFQQYYQTLYRLQGGADHNDKSKGP</sequence>
<evidence type="ECO:0000256" key="5">
    <source>
        <dbReference type="ARBA" id="ARBA00022763"/>
    </source>
</evidence>
<feature type="binding site" evidence="10">
    <location>
        <position position="8"/>
    </location>
    <ligand>
        <name>Mg(2+)</name>
        <dbReference type="ChEBI" id="CHEBI:18420"/>
        <label>1</label>
    </ligand>
</feature>
<dbReference type="GO" id="GO:0003906">
    <property type="term" value="F:DNA-(apurinic or apyrimidinic site) endonuclease activity"/>
    <property type="evidence" value="ECO:0007669"/>
    <property type="project" value="TreeGrafter"/>
</dbReference>
<evidence type="ECO:0000256" key="8">
    <source>
        <dbReference type="ARBA" id="ARBA00023204"/>
    </source>
</evidence>
<feature type="active site" description="Proton acceptor" evidence="9">
    <location>
        <position position="228"/>
    </location>
</feature>
<dbReference type="GO" id="GO:0008311">
    <property type="term" value="F:double-stranded DNA 3'-5' DNA exonuclease activity"/>
    <property type="evidence" value="ECO:0007669"/>
    <property type="project" value="UniProtKB-EC"/>
</dbReference>
<dbReference type="GO" id="GO:0008081">
    <property type="term" value="F:phosphoric diester hydrolase activity"/>
    <property type="evidence" value="ECO:0007669"/>
    <property type="project" value="TreeGrafter"/>
</dbReference>
<feature type="site" description="Important for catalytic activity" evidence="11">
    <location>
        <position position="203"/>
    </location>
</feature>
<keyword evidence="6" id="KW-0378">Hydrolase</keyword>
<feature type="binding site" evidence="10">
    <location>
        <position position="37"/>
    </location>
    <ligand>
        <name>Mg(2+)</name>
        <dbReference type="ChEBI" id="CHEBI:18420"/>
        <label>1</label>
    </ligand>
</feature>
<keyword evidence="8" id="KW-0234">DNA repair</keyword>
<protein>
    <recommendedName>
        <fullName evidence="3">exodeoxyribonuclease III</fullName>
        <ecNumber evidence="3">3.1.11.2</ecNumber>
    </recommendedName>
</protein>
<dbReference type="GO" id="GO:0046872">
    <property type="term" value="F:metal ion binding"/>
    <property type="evidence" value="ECO:0007669"/>
    <property type="project" value="UniProtKB-KW"/>
</dbReference>
<dbReference type="PANTHER" id="PTHR22748">
    <property type="entry name" value="AP ENDONUCLEASE"/>
    <property type="match status" value="1"/>
</dbReference>
<dbReference type="GO" id="GO:0006284">
    <property type="term" value="P:base-excision repair"/>
    <property type="evidence" value="ECO:0007669"/>
    <property type="project" value="TreeGrafter"/>
</dbReference>
<comment type="similarity">
    <text evidence="2">Belongs to the DNA repair enzymes AP/ExoA family.</text>
</comment>
<keyword evidence="7 10" id="KW-0460">Magnesium</keyword>
<dbReference type="InterPro" id="IPR005135">
    <property type="entry name" value="Endo/exonuclease/phosphatase"/>
</dbReference>
<evidence type="ECO:0000256" key="3">
    <source>
        <dbReference type="ARBA" id="ARBA00012115"/>
    </source>
</evidence>
<feature type="active site" evidence="9">
    <location>
        <position position="110"/>
    </location>
</feature>
<evidence type="ECO:0000256" key="4">
    <source>
        <dbReference type="ARBA" id="ARBA00022723"/>
    </source>
</evidence>
<keyword evidence="5" id="KW-0227">DNA damage</keyword>
<evidence type="ECO:0000256" key="11">
    <source>
        <dbReference type="PIRSR" id="PIRSR604808-3"/>
    </source>
</evidence>
<feature type="binding site" evidence="10">
    <location>
        <position position="227"/>
    </location>
    <ligand>
        <name>Mg(2+)</name>
        <dbReference type="ChEBI" id="CHEBI:18420"/>
        <label>1</label>
    </ligand>
</feature>
<feature type="domain" description="Endonuclease/exonuclease/phosphatase" evidence="12">
    <location>
        <begin position="5"/>
        <end position="228"/>
    </location>
</feature>
<evidence type="ECO:0000256" key="7">
    <source>
        <dbReference type="ARBA" id="ARBA00022842"/>
    </source>
</evidence>
<proteinExistence type="inferred from homology"/>
<dbReference type="InterPro" id="IPR004808">
    <property type="entry name" value="AP_endonuc_1"/>
</dbReference>
<comment type="cofactor">
    <cofactor evidence="10">
        <name>Mg(2+)</name>
        <dbReference type="ChEBI" id="CHEBI:18420"/>
    </cofactor>
    <cofactor evidence="10">
        <name>Mn(2+)</name>
        <dbReference type="ChEBI" id="CHEBI:29035"/>
    </cofactor>
    <text evidence="10">Probably binds two magnesium or manganese ions per subunit.</text>
</comment>
<evidence type="ECO:0000256" key="1">
    <source>
        <dbReference type="ARBA" id="ARBA00000493"/>
    </source>
</evidence>
<dbReference type="EC" id="3.1.11.2" evidence="3"/>
<evidence type="ECO:0000313" key="14">
    <source>
        <dbReference type="Proteomes" id="UP000694892"/>
    </source>
</evidence>
<dbReference type="OMA" id="FNNTHET"/>
<comment type="catalytic activity">
    <reaction evidence="1">
        <text>Exonucleolytic cleavage in the 3'- to 5'-direction to yield nucleoside 5'-phosphates.</text>
        <dbReference type="EC" id="3.1.11.2"/>
    </reaction>
</comment>
<dbReference type="CDD" id="cd09076">
    <property type="entry name" value="L1-EN"/>
    <property type="match status" value="1"/>
</dbReference>
<dbReference type="SUPFAM" id="SSF56219">
    <property type="entry name" value="DNase I-like"/>
    <property type="match status" value="1"/>
</dbReference>
<feature type="active site" description="Proton donor/acceptor" evidence="9">
    <location>
        <position position="140"/>
    </location>
</feature>
<dbReference type="InterPro" id="IPR036691">
    <property type="entry name" value="Endo/exonu/phosph_ase_sf"/>
</dbReference>
<evidence type="ECO:0000256" key="9">
    <source>
        <dbReference type="PIRSR" id="PIRSR604808-1"/>
    </source>
</evidence>
<accession>A0A974DX23</accession>
<name>A0A974DX23_XENLA</name>
<dbReference type="GO" id="GO:0005634">
    <property type="term" value="C:nucleus"/>
    <property type="evidence" value="ECO:0007669"/>
    <property type="project" value="TreeGrafter"/>
</dbReference>
<evidence type="ECO:0000256" key="2">
    <source>
        <dbReference type="ARBA" id="ARBA00007092"/>
    </source>
</evidence>
<dbReference type="Proteomes" id="UP000694892">
    <property type="component" value="Chromosome 1L"/>
</dbReference>
<feature type="binding site" evidence="10">
    <location>
        <position position="142"/>
    </location>
    <ligand>
        <name>Mg(2+)</name>
        <dbReference type="ChEBI" id="CHEBI:18420"/>
        <label>1</label>
    </ligand>
</feature>
<organism evidence="13 14">
    <name type="scientific">Xenopus laevis</name>
    <name type="common">African clawed frog</name>
    <dbReference type="NCBI Taxonomy" id="8355"/>
    <lineage>
        <taxon>Eukaryota</taxon>
        <taxon>Metazoa</taxon>
        <taxon>Chordata</taxon>
        <taxon>Craniata</taxon>
        <taxon>Vertebrata</taxon>
        <taxon>Euteleostomi</taxon>
        <taxon>Amphibia</taxon>
        <taxon>Batrachia</taxon>
        <taxon>Anura</taxon>
        <taxon>Pipoidea</taxon>
        <taxon>Pipidae</taxon>
        <taxon>Xenopodinae</taxon>
        <taxon>Xenopus</taxon>
        <taxon>Xenopus</taxon>
    </lineage>
</organism>
<evidence type="ECO:0000313" key="13">
    <source>
        <dbReference type="EMBL" id="OCT99674.1"/>
    </source>
</evidence>
<keyword evidence="10" id="KW-0464">Manganese</keyword>